<accession>A0ABM4D2Y2</accession>
<dbReference type="InterPro" id="IPR036658">
    <property type="entry name" value="CPI-17_sf"/>
</dbReference>
<name>A0ABM4D2Y2_HYDVU</name>
<dbReference type="Proteomes" id="UP001652625">
    <property type="component" value="Chromosome 12"/>
</dbReference>
<evidence type="ECO:0000313" key="6">
    <source>
        <dbReference type="RefSeq" id="XP_065668624.1"/>
    </source>
</evidence>
<reference evidence="5 6" key="1">
    <citation type="submission" date="2025-05" db="UniProtKB">
        <authorList>
            <consortium name="RefSeq"/>
        </authorList>
    </citation>
    <scope>IDENTIFICATION</scope>
</reference>
<evidence type="ECO:0000256" key="1">
    <source>
        <dbReference type="ARBA" id="ARBA00005483"/>
    </source>
</evidence>
<evidence type="ECO:0000313" key="5">
    <source>
        <dbReference type="RefSeq" id="XP_065668623.1"/>
    </source>
</evidence>
<keyword evidence="3" id="KW-0650">Protein phosphatase inhibitor</keyword>
<dbReference type="InterPro" id="IPR008025">
    <property type="entry name" value="CPI-17"/>
</dbReference>
<proteinExistence type="inferred from homology"/>
<dbReference type="RefSeq" id="XP_065668623.1">
    <property type="nucleotide sequence ID" value="XM_065812551.1"/>
</dbReference>
<protein>
    <submittedName>
        <fullName evidence="5 6">Protein phosphatase 1 regulatory subunit 14B-like</fullName>
    </submittedName>
</protein>
<dbReference type="SUPFAM" id="SSF81790">
    <property type="entry name" value="Myosin phosphatase inhibitor 17kDa protein, CPI-17"/>
    <property type="match status" value="1"/>
</dbReference>
<dbReference type="RefSeq" id="XP_065668624.1">
    <property type="nucleotide sequence ID" value="XM_065812552.1"/>
</dbReference>
<evidence type="ECO:0000256" key="2">
    <source>
        <dbReference type="ARBA" id="ARBA00022553"/>
    </source>
</evidence>
<comment type="similarity">
    <text evidence="1">Belongs to the PP1 inhibitor family.</text>
</comment>
<evidence type="ECO:0000256" key="3">
    <source>
        <dbReference type="ARBA" id="ARBA00023272"/>
    </source>
</evidence>
<dbReference type="Gene3D" id="1.10.150.220">
    <property type="entry name" value="CPI-17"/>
    <property type="match status" value="1"/>
</dbReference>
<gene>
    <name evidence="5 6" type="primary">LOC136088577</name>
</gene>
<dbReference type="Pfam" id="PF05361">
    <property type="entry name" value="PP1_inhibitor"/>
    <property type="match status" value="1"/>
</dbReference>
<dbReference type="GeneID" id="136088577"/>
<keyword evidence="2" id="KW-0597">Phosphoprotein</keyword>
<dbReference type="PANTHER" id="PTHR16188:SF14">
    <property type="entry name" value="GEO07393P1"/>
    <property type="match status" value="1"/>
</dbReference>
<sequence>MDKDDQQGGILRFNGVNESPSFSKKYAATAKYNRKTLSMRLELEEWMHDQLRKLYNCQSEDDDYNVEVDVDVLLAEEKSEVRFKMLQELLHGAKESPESFIDELLIRIRKLENAPLKKGADV</sequence>
<evidence type="ECO:0000313" key="4">
    <source>
        <dbReference type="Proteomes" id="UP001652625"/>
    </source>
</evidence>
<keyword evidence="4" id="KW-1185">Reference proteome</keyword>
<dbReference type="PANTHER" id="PTHR16188">
    <property type="entry name" value="PROTEIN PHOSPHATASE 1 INHIBITOR POTENTIATED BY PROTEIN KINASE C"/>
    <property type="match status" value="1"/>
</dbReference>
<organism evidence="4 6">
    <name type="scientific">Hydra vulgaris</name>
    <name type="common">Hydra</name>
    <name type="synonym">Hydra attenuata</name>
    <dbReference type="NCBI Taxonomy" id="6087"/>
    <lineage>
        <taxon>Eukaryota</taxon>
        <taxon>Metazoa</taxon>
        <taxon>Cnidaria</taxon>
        <taxon>Hydrozoa</taxon>
        <taxon>Hydroidolina</taxon>
        <taxon>Anthoathecata</taxon>
        <taxon>Aplanulata</taxon>
        <taxon>Hydridae</taxon>
        <taxon>Hydra</taxon>
    </lineage>
</organism>